<reference evidence="2 3" key="1">
    <citation type="submission" date="2019-01" db="EMBL/GenBank/DDBJ databases">
        <title>Nuclear Genome Assembly of the Microalgal Biofuel strain Nannochloropsis salina CCMP1776.</title>
        <authorList>
            <person name="Hovde B."/>
        </authorList>
    </citation>
    <scope>NUCLEOTIDE SEQUENCE [LARGE SCALE GENOMIC DNA]</scope>
    <source>
        <strain evidence="2 3">CCMP1776</strain>
    </source>
</reference>
<comment type="caution">
    <text evidence="2">The sequence shown here is derived from an EMBL/GenBank/DDBJ whole genome shotgun (WGS) entry which is preliminary data.</text>
</comment>
<name>A0A4D9CQT0_9STRA</name>
<organism evidence="2 3">
    <name type="scientific">Nannochloropsis salina CCMP1776</name>
    <dbReference type="NCBI Taxonomy" id="1027361"/>
    <lineage>
        <taxon>Eukaryota</taxon>
        <taxon>Sar</taxon>
        <taxon>Stramenopiles</taxon>
        <taxon>Ochrophyta</taxon>
        <taxon>Eustigmatophyceae</taxon>
        <taxon>Eustigmatales</taxon>
        <taxon>Monodopsidaceae</taxon>
        <taxon>Microchloropsis</taxon>
        <taxon>Microchloropsis salina</taxon>
    </lineage>
</organism>
<keyword evidence="3" id="KW-1185">Reference proteome</keyword>
<dbReference type="Gene3D" id="3.40.1000.50">
    <property type="entry name" value="Repressor of RNA polymerase III transcription Maf1"/>
    <property type="match status" value="1"/>
</dbReference>
<evidence type="ECO:0000313" key="2">
    <source>
        <dbReference type="EMBL" id="TFJ79923.1"/>
    </source>
</evidence>
<feature type="compositionally biased region" description="Basic and acidic residues" evidence="1">
    <location>
        <begin position="54"/>
        <end position="69"/>
    </location>
</feature>
<dbReference type="InterPro" id="IPR038564">
    <property type="entry name" value="Maf1_sf"/>
</dbReference>
<dbReference type="EMBL" id="SDOX01000184">
    <property type="protein sequence ID" value="TFJ79923.1"/>
    <property type="molecule type" value="Genomic_DNA"/>
</dbReference>
<dbReference type="Proteomes" id="UP000355283">
    <property type="component" value="Unassembled WGS sequence"/>
</dbReference>
<accession>A0A4D9CQT0</accession>
<proteinExistence type="predicted"/>
<dbReference type="AlphaFoldDB" id="A0A4D9CQT0"/>
<evidence type="ECO:0000313" key="3">
    <source>
        <dbReference type="Proteomes" id="UP000355283"/>
    </source>
</evidence>
<protein>
    <submittedName>
        <fullName evidence="2">Uncharacterized protein</fullName>
    </submittedName>
</protein>
<dbReference type="OrthoDB" id="277029at2759"/>
<feature type="region of interest" description="Disordered" evidence="1">
    <location>
        <begin position="54"/>
        <end position="77"/>
    </location>
</feature>
<evidence type="ECO:0000256" key="1">
    <source>
        <dbReference type="SAM" id="MobiDB-lite"/>
    </source>
</evidence>
<sequence>MKYLDCERLGLMSAALANRRVGDKVLMGRIEAYSCKPLSDDKRLKKELELSFREDGAHHGGEGREGGRERGRKGNYC</sequence>
<gene>
    <name evidence="2" type="ORF">NSK_008731</name>
</gene>